<keyword evidence="2" id="KW-1185">Reference proteome</keyword>
<reference evidence="2" key="1">
    <citation type="journal article" date="2017" name="Nat. Microbiol.">
        <title>Global analysis of biosynthetic gene clusters reveals vast potential of secondary metabolite production in Penicillium species.</title>
        <authorList>
            <person name="Nielsen J.C."/>
            <person name="Grijseels S."/>
            <person name="Prigent S."/>
            <person name="Ji B."/>
            <person name="Dainat J."/>
            <person name="Nielsen K.F."/>
            <person name="Frisvad J.C."/>
            <person name="Workman M."/>
            <person name="Nielsen J."/>
        </authorList>
    </citation>
    <scope>NUCLEOTIDE SEQUENCE [LARGE SCALE GENOMIC DNA]</scope>
    <source>
        <strain evidence="2">IBT 29525</strain>
    </source>
</reference>
<dbReference type="EMBL" id="MDYO01000017">
    <property type="protein sequence ID" value="OQD96178.1"/>
    <property type="molecule type" value="Genomic_DNA"/>
</dbReference>
<name>A0A1V6R3V4_9EURO</name>
<organism evidence="1 2">
    <name type="scientific">Penicillium solitum</name>
    <dbReference type="NCBI Taxonomy" id="60172"/>
    <lineage>
        <taxon>Eukaryota</taxon>
        <taxon>Fungi</taxon>
        <taxon>Dikarya</taxon>
        <taxon>Ascomycota</taxon>
        <taxon>Pezizomycotina</taxon>
        <taxon>Eurotiomycetes</taxon>
        <taxon>Eurotiomycetidae</taxon>
        <taxon>Eurotiales</taxon>
        <taxon>Aspergillaceae</taxon>
        <taxon>Penicillium</taxon>
    </lineage>
</organism>
<protein>
    <submittedName>
        <fullName evidence="1">Uncharacterized protein</fullName>
    </submittedName>
</protein>
<accession>A0A1V6R3V4</accession>
<dbReference type="Proteomes" id="UP000191612">
    <property type="component" value="Unassembled WGS sequence"/>
</dbReference>
<proteinExistence type="predicted"/>
<comment type="caution">
    <text evidence="1">The sequence shown here is derived from an EMBL/GenBank/DDBJ whole genome shotgun (WGS) entry which is preliminary data.</text>
</comment>
<gene>
    <name evidence="1" type="ORF">PENSOL_c017G09013</name>
</gene>
<sequence length="309" mass="34953">MTAITLPTHQHYGSTVQLLSPRTTGGKQPTTPMNNIPSMWSSLNEELPYYMTLSCSPEVVLYALCGSFWEPEVPCNLVSPWLHTPFNEILKGRGIEIDRDHEILALIGAIRRPNIGALWMGAVAGGLAPKIIQKAMQGQPPVDALAFPWTGCLQSFMNTAGSGPYTHGNPEYISSSDVWRLLHLPQTEDDDLLFNRRPQAPWAPCGKSLPKDCALRVTSHLKCARHEYRYHHWNWDMEEGPTIQDQEISTTDLSTVIEDPSDVIDIRERRRVPERELDQEASEEATWYIFLWLSINGEGRPSETIYQDE</sequence>
<evidence type="ECO:0000313" key="1">
    <source>
        <dbReference type="EMBL" id="OQD96178.1"/>
    </source>
</evidence>
<dbReference type="AlphaFoldDB" id="A0A1V6R3V4"/>
<evidence type="ECO:0000313" key="2">
    <source>
        <dbReference type="Proteomes" id="UP000191612"/>
    </source>
</evidence>